<comment type="cofactor">
    <cofactor evidence="17">
        <name>Mg(2+)</name>
        <dbReference type="ChEBI" id="CHEBI:18420"/>
    </cofactor>
    <cofactor evidence="17">
        <name>Mn(2+)</name>
        <dbReference type="ChEBI" id="CHEBI:29035"/>
    </cofactor>
    <text evidence="17">Binds 2 divalent metal cations. Magnesium or manganese.</text>
</comment>
<dbReference type="FunFam" id="3.30.420.10:FF:000012">
    <property type="entry name" value="DNA polymerase III subunit epsilon"/>
    <property type="match status" value="1"/>
</dbReference>
<evidence type="ECO:0000256" key="13">
    <source>
        <dbReference type="ARBA" id="ARBA00023211"/>
    </source>
</evidence>
<feature type="binding site" evidence="17">
    <location>
        <position position="40"/>
    </location>
    <ligand>
        <name>a divalent metal cation</name>
        <dbReference type="ChEBI" id="CHEBI:60240"/>
        <label>1</label>
        <note>catalytic</note>
    </ligand>
</feature>
<dbReference type="Gene3D" id="3.30.420.10">
    <property type="entry name" value="Ribonuclease H-like superfamily/Ribonuclease H"/>
    <property type="match status" value="1"/>
</dbReference>
<evidence type="ECO:0000256" key="8">
    <source>
        <dbReference type="ARBA" id="ARBA00022723"/>
    </source>
</evidence>
<keyword evidence="6 18" id="KW-0235">DNA replication</keyword>
<comment type="function">
    <text evidence="18">DNA polymerase III is a complex, multichain enzyme responsible for most of the replicative synthesis in bacteria. The epsilon subunit contain the editing function and is a proofreading 3'-5' exonuclease.</text>
</comment>
<dbReference type="EC" id="2.7.7.7" evidence="2 18"/>
<gene>
    <name evidence="18 21" type="primary">dnaQ</name>
    <name evidence="21" type="ORF">Cenrod_0929</name>
</gene>
<keyword evidence="5 18" id="KW-0548">Nucleotidyltransferase</keyword>
<dbReference type="NCBIfam" id="TIGR01406">
    <property type="entry name" value="dnaQ_proteo"/>
    <property type="match status" value="1"/>
</dbReference>
<feature type="domain" description="Exonuclease" evidence="20">
    <location>
        <begin position="33"/>
        <end position="205"/>
    </location>
</feature>
<dbReference type="NCBIfam" id="TIGR00573">
    <property type="entry name" value="dnaq"/>
    <property type="match status" value="1"/>
</dbReference>
<dbReference type="KEGG" id="cbx:Cenrod_0929"/>
<dbReference type="STRING" id="946483.Cenrod_0929"/>
<dbReference type="GO" id="GO:0005829">
    <property type="term" value="C:cytosol"/>
    <property type="evidence" value="ECO:0007669"/>
    <property type="project" value="TreeGrafter"/>
</dbReference>
<keyword evidence="8 17" id="KW-0479">Metal-binding</keyword>
<proteinExistence type="predicted"/>
<evidence type="ECO:0000256" key="19">
    <source>
        <dbReference type="SAM" id="MobiDB-lite"/>
    </source>
</evidence>
<evidence type="ECO:0000313" key="21">
    <source>
        <dbReference type="EMBL" id="AGX87032.1"/>
    </source>
</evidence>
<dbReference type="EMBL" id="CP004885">
    <property type="protein sequence ID" value="AGX87032.1"/>
    <property type="molecule type" value="Genomic_DNA"/>
</dbReference>
<feature type="binding site" evidence="16">
    <location>
        <position position="188"/>
    </location>
    <ligand>
        <name>substrate</name>
    </ligand>
</feature>
<dbReference type="SMART" id="SM00479">
    <property type="entry name" value="EXOIII"/>
    <property type="match status" value="1"/>
</dbReference>
<feature type="binding site" evidence="17">
    <location>
        <position position="188"/>
    </location>
    <ligand>
        <name>a divalent metal cation</name>
        <dbReference type="ChEBI" id="CHEBI:60240"/>
        <label>1</label>
        <note>catalytic</note>
    </ligand>
</feature>
<feature type="binding site" evidence="17">
    <location>
        <position position="38"/>
    </location>
    <ligand>
        <name>a divalent metal cation</name>
        <dbReference type="ChEBI" id="CHEBI:60240"/>
        <label>1</label>
        <note>catalytic</note>
    </ligand>
</feature>
<evidence type="ECO:0000256" key="9">
    <source>
        <dbReference type="ARBA" id="ARBA00022801"/>
    </source>
</evidence>
<sequence length="270" mass="29579">MPHANPASKVDAQGRSDGSRDHPANKKGAARKRMVFLDTETTGLSPDQGDRIVEIACVEVVQRKKTGKHFHRYVNPERDIQEGALRVHGITSEFLQDKPVFAQIAEELLAYLRGADVYIHNAPFDTGFLDMELARIGKTPLKSWVASITDTLAMARDAYPGKRNSLDALCDRLEVDRSGRSLHGALLDAELLADVTICMTRGQNVLAIQDAAHGPGHAAIGVTIDFRGLDLPIVYADEAERAAHEEVLCQIDKASKGGTVWRKVEPAFPH</sequence>
<keyword evidence="4 18" id="KW-0808">Transferase</keyword>
<keyword evidence="7 18" id="KW-0540">Nuclease</keyword>
<evidence type="ECO:0000256" key="7">
    <source>
        <dbReference type="ARBA" id="ARBA00022722"/>
    </source>
</evidence>
<comment type="catalytic activity">
    <reaction evidence="14 18">
        <text>DNA(n) + a 2'-deoxyribonucleoside 5'-triphosphate = DNA(n+1) + diphosphate</text>
        <dbReference type="Rhea" id="RHEA:22508"/>
        <dbReference type="Rhea" id="RHEA-COMP:17339"/>
        <dbReference type="Rhea" id="RHEA-COMP:17340"/>
        <dbReference type="ChEBI" id="CHEBI:33019"/>
        <dbReference type="ChEBI" id="CHEBI:61560"/>
        <dbReference type="ChEBI" id="CHEBI:173112"/>
        <dbReference type="EC" id="2.7.7.7"/>
    </reaction>
</comment>
<dbReference type="GO" id="GO:0003887">
    <property type="term" value="F:DNA-directed DNA polymerase activity"/>
    <property type="evidence" value="ECO:0007669"/>
    <property type="project" value="UniProtKB-KW"/>
</dbReference>
<dbReference type="InterPro" id="IPR036397">
    <property type="entry name" value="RNaseH_sf"/>
</dbReference>
<feature type="region of interest" description="Disordered" evidence="19">
    <location>
        <begin position="1"/>
        <end position="31"/>
    </location>
</feature>
<dbReference type="InterPro" id="IPR006309">
    <property type="entry name" value="DnaQ_proteo"/>
</dbReference>
<keyword evidence="10 18" id="KW-0269">Exonuclease</keyword>
<dbReference type="SUPFAM" id="SSF53098">
    <property type="entry name" value="Ribonuclease H-like"/>
    <property type="match status" value="1"/>
</dbReference>
<keyword evidence="12 18" id="KW-0239">DNA-directed DNA polymerase</keyword>
<dbReference type="PATRIC" id="fig|946483.4.peg.933"/>
<evidence type="ECO:0000256" key="18">
    <source>
        <dbReference type="RuleBase" id="RU364087"/>
    </source>
</evidence>
<dbReference type="GO" id="GO:0046872">
    <property type="term" value="F:metal ion binding"/>
    <property type="evidence" value="ECO:0007669"/>
    <property type="project" value="UniProtKB-KW"/>
</dbReference>
<feature type="binding site" evidence="16">
    <location>
        <position position="88"/>
    </location>
    <ligand>
        <name>substrate</name>
    </ligand>
</feature>
<feature type="active site" description="Proton acceptor" evidence="15">
    <location>
        <position position="183"/>
    </location>
</feature>
<dbReference type="GO" id="GO:0045004">
    <property type="term" value="P:DNA replication proofreading"/>
    <property type="evidence" value="ECO:0007669"/>
    <property type="project" value="TreeGrafter"/>
</dbReference>
<evidence type="ECO:0000256" key="10">
    <source>
        <dbReference type="ARBA" id="ARBA00022839"/>
    </source>
</evidence>
<feature type="binding site" evidence="16">
    <location>
        <position position="40"/>
    </location>
    <ligand>
        <name>substrate</name>
    </ligand>
</feature>
<comment type="cofactor">
    <cofactor evidence="1 18">
        <name>Mn(2+)</name>
        <dbReference type="ChEBI" id="CHEBI:29035"/>
    </cofactor>
</comment>
<evidence type="ECO:0000256" key="17">
    <source>
        <dbReference type="PIRSR" id="PIRSR606309-3"/>
    </source>
</evidence>
<comment type="subunit">
    <text evidence="18">DNA polymerase III contains a core (composed of alpha, epsilon and theta chains) that associates with a tau subunit. This core dimerizes to form the POLIII' complex. PolIII' associates with the gamma complex (composed of gamma, delta, delta', psi and chi chains) and with the beta chain to form the complete DNA polymerase III complex.</text>
</comment>
<evidence type="ECO:0000256" key="2">
    <source>
        <dbReference type="ARBA" id="ARBA00012417"/>
    </source>
</evidence>
<dbReference type="AlphaFoldDB" id="U5N6M3"/>
<accession>U5N6M3</accession>
<dbReference type="HOGENOM" id="CLU_047806_2_0_4"/>
<dbReference type="PANTHER" id="PTHR30231:SF41">
    <property type="entry name" value="DNA POLYMERASE III SUBUNIT EPSILON"/>
    <property type="match status" value="1"/>
</dbReference>
<keyword evidence="11 17" id="KW-0460">Magnesium</keyword>
<evidence type="ECO:0000256" key="4">
    <source>
        <dbReference type="ARBA" id="ARBA00022679"/>
    </source>
</evidence>
<keyword evidence="22" id="KW-1185">Reference proteome</keyword>
<evidence type="ECO:0000259" key="20">
    <source>
        <dbReference type="SMART" id="SM00479"/>
    </source>
</evidence>
<protein>
    <recommendedName>
        <fullName evidence="3 18">DNA polymerase III subunit epsilon</fullName>
        <ecNumber evidence="2 18">2.7.7.7</ecNumber>
    </recommendedName>
</protein>
<dbReference type="Proteomes" id="UP000017184">
    <property type="component" value="Chromosome"/>
</dbReference>
<dbReference type="OrthoDB" id="9804290at2"/>
<reference evidence="21 22" key="1">
    <citation type="journal article" date="2013" name="Genome Biol.">
        <title>Genomic analysis reveals key aspects of prokaryotic symbiosis in the phototrophic consortium "Chlorochromatium aggregatum".</title>
        <authorList>
            <person name="Liu Z."/>
            <person name="Muller J."/>
            <person name="Li T."/>
            <person name="Alvey R.M."/>
            <person name="Vogl K."/>
            <person name="Frigaard N.U."/>
            <person name="Rockwell N.C."/>
            <person name="Boyd E.S."/>
            <person name="Tomsho L.P."/>
            <person name="Schuster S.C."/>
            <person name="Henke P."/>
            <person name="Rohde M."/>
            <person name="Overmann J."/>
            <person name="Bryant D.A."/>
        </authorList>
    </citation>
    <scope>NUCLEOTIDE SEQUENCE [LARGE SCALE GENOMIC DNA]</scope>
    <source>
        <strain evidence="21">CR</strain>
    </source>
</reference>
<feature type="compositionally biased region" description="Basic and acidic residues" evidence="19">
    <location>
        <begin position="12"/>
        <end position="24"/>
    </location>
</feature>
<dbReference type="Pfam" id="PF00929">
    <property type="entry name" value="RNase_T"/>
    <property type="match status" value="1"/>
</dbReference>
<evidence type="ECO:0000256" key="11">
    <source>
        <dbReference type="ARBA" id="ARBA00022842"/>
    </source>
</evidence>
<evidence type="ECO:0000256" key="15">
    <source>
        <dbReference type="PIRSR" id="PIRSR606309-1"/>
    </source>
</evidence>
<name>U5N6M3_9BURK</name>
<evidence type="ECO:0000256" key="16">
    <source>
        <dbReference type="PIRSR" id="PIRSR606309-2"/>
    </source>
</evidence>
<dbReference type="CDD" id="cd06131">
    <property type="entry name" value="DNA_pol_III_epsilon_Ecoli_like"/>
    <property type="match status" value="1"/>
</dbReference>
<dbReference type="GO" id="GO:0008408">
    <property type="term" value="F:3'-5' exonuclease activity"/>
    <property type="evidence" value="ECO:0007669"/>
    <property type="project" value="TreeGrafter"/>
</dbReference>
<evidence type="ECO:0000256" key="6">
    <source>
        <dbReference type="ARBA" id="ARBA00022705"/>
    </source>
</evidence>
<dbReference type="InterPro" id="IPR006054">
    <property type="entry name" value="DnaQ"/>
</dbReference>
<evidence type="ECO:0000256" key="5">
    <source>
        <dbReference type="ARBA" id="ARBA00022695"/>
    </source>
</evidence>
<dbReference type="NCBIfam" id="NF004316">
    <property type="entry name" value="PRK05711.1"/>
    <property type="match status" value="1"/>
</dbReference>
<keyword evidence="13 17" id="KW-0464">Manganese</keyword>
<organism evidence="21 22">
    <name type="scientific">Candidatus Symbiobacter mobilis CR</name>
    <dbReference type="NCBI Taxonomy" id="946483"/>
    <lineage>
        <taxon>Bacteria</taxon>
        <taxon>Pseudomonadati</taxon>
        <taxon>Pseudomonadota</taxon>
        <taxon>Betaproteobacteria</taxon>
        <taxon>Burkholderiales</taxon>
        <taxon>Comamonadaceae</taxon>
    </lineage>
</organism>
<keyword evidence="9 18" id="KW-0378">Hydrolase</keyword>
<evidence type="ECO:0000256" key="14">
    <source>
        <dbReference type="ARBA" id="ARBA00049244"/>
    </source>
</evidence>
<dbReference type="InterPro" id="IPR012337">
    <property type="entry name" value="RNaseH-like_sf"/>
</dbReference>
<feature type="binding site" evidence="16">
    <location>
        <position position="38"/>
    </location>
    <ligand>
        <name>substrate</name>
    </ligand>
</feature>
<dbReference type="InterPro" id="IPR013520">
    <property type="entry name" value="Ribonucl_H"/>
</dbReference>
<evidence type="ECO:0000256" key="1">
    <source>
        <dbReference type="ARBA" id="ARBA00001936"/>
    </source>
</evidence>
<evidence type="ECO:0000313" key="22">
    <source>
        <dbReference type="Proteomes" id="UP000017184"/>
    </source>
</evidence>
<dbReference type="GO" id="GO:0003677">
    <property type="term" value="F:DNA binding"/>
    <property type="evidence" value="ECO:0007669"/>
    <property type="project" value="InterPro"/>
</dbReference>
<dbReference type="eggNOG" id="COG0847">
    <property type="taxonomic scope" value="Bacteria"/>
</dbReference>
<evidence type="ECO:0000256" key="3">
    <source>
        <dbReference type="ARBA" id="ARBA00020352"/>
    </source>
</evidence>
<dbReference type="PANTHER" id="PTHR30231">
    <property type="entry name" value="DNA POLYMERASE III SUBUNIT EPSILON"/>
    <property type="match status" value="1"/>
</dbReference>
<evidence type="ECO:0000256" key="12">
    <source>
        <dbReference type="ARBA" id="ARBA00022932"/>
    </source>
</evidence>